<dbReference type="OrthoDB" id="206969at2759"/>
<protein>
    <recommendedName>
        <fullName evidence="4">Mitotic checkpoint regulator, MAD2B-interacting-domain-containing protein</fullName>
    </recommendedName>
</protein>
<sequence>MSLVGNYYGSSDSESSDIEDSTPTTKPVTTTKTIESNSKLNNGSGLGSLLPPPKNNQSTTTSSSSASSSSSLKKSVFYVDLPTGTQDSDDEEEQEKRAKRQKLQAAATTASGSGAKGLAALLPPPKRSFNFTKPKMNSGNNSTVTPPASSSSSSLSIKTARPSNISNSKPITESKAENDKELNIDFKTPIVKEDESDNEDVSYAGPFFRLGAELKTTPAVTKTSASTYTIPTRVTKEKGKATQSQQSQQQSQQEEEEQQQQQQQQSEPQQTAVDAYAYSDPNAMYSYGTDPSAYYQDYYQQQQEQQEYNPGQVSNTNESESSVFGDLDDTAITRLTGKRKGRDSQIQIKTVNQNDILPTKQDWKYNAQPVSTPKFVTNASQVQATGLQKKKNNIMSLISHAQSMQDRLDEQFASGRTAQNEARRKY</sequence>
<evidence type="ECO:0000313" key="2">
    <source>
        <dbReference type="EMBL" id="KAG2225325.1"/>
    </source>
</evidence>
<dbReference type="InterPro" id="IPR018800">
    <property type="entry name" value="PRCC"/>
</dbReference>
<accession>A0A8H7S9G2</accession>
<dbReference type="EMBL" id="JAEPRB010000029">
    <property type="protein sequence ID" value="KAG2225325.1"/>
    <property type="molecule type" value="Genomic_DNA"/>
</dbReference>
<proteinExistence type="predicted"/>
<comment type="caution">
    <text evidence="2">The sequence shown here is derived from an EMBL/GenBank/DDBJ whole genome shotgun (WGS) entry which is preliminary data.</text>
</comment>
<feature type="non-terminal residue" evidence="2">
    <location>
        <position position="1"/>
    </location>
</feature>
<feature type="compositionally biased region" description="Low complexity" evidence="1">
    <location>
        <begin position="243"/>
        <end position="252"/>
    </location>
</feature>
<feature type="compositionally biased region" description="Polar residues" evidence="1">
    <location>
        <begin position="161"/>
        <end position="171"/>
    </location>
</feature>
<dbReference type="Proteomes" id="UP000646827">
    <property type="component" value="Unassembled WGS sequence"/>
</dbReference>
<keyword evidence="3" id="KW-1185">Reference proteome</keyword>
<feature type="compositionally biased region" description="Low complexity" evidence="1">
    <location>
        <begin position="103"/>
        <end position="121"/>
    </location>
</feature>
<feature type="compositionally biased region" description="Polar residues" evidence="1">
    <location>
        <begin position="218"/>
        <end position="232"/>
    </location>
</feature>
<name>A0A8H7S9G2_9FUNG</name>
<dbReference type="PANTHER" id="PTHR13621">
    <property type="entry name" value="PROLINE-RICH PROTEIN PRCC"/>
    <property type="match status" value="1"/>
</dbReference>
<dbReference type="PANTHER" id="PTHR13621:SF2">
    <property type="entry name" value="PROLINE-RICH PROTEIN PRCC"/>
    <property type="match status" value="1"/>
</dbReference>
<evidence type="ECO:0000256" key="1">
    <source>
        <dbReference type="SAM" id="MobiDB-lite"/>
    </source>
</evidence>
<feature type="compositionally biased region" description="Basic and acidic residues" evidence="1">
    <location>
        <begin position="172"/>
        <end position="184"/>
    </location>
</feature>
<dbReference type="Pfam" id="PF10253">
    <property type="entry name" value="PRCC"/>
    <property type="match status" value="1"/>
</dbReference>
<feature type="compositionally biased region" description="Low complexity" evidence="1">
    <location>
        <begin position="294"/>
        <end position="308"/>
    </location>
</feature>
<gene>
    <name evidence="2" type="ORF">INT45_005569</name>
</gene>
<feature type="region of interest" description="Disordered" evidence="1">
    <location>
        <begin position="1"/>
        <end position="328"/>
    </location>
</feature>
<dbReference type="AlphaFoldDB" id="A0A8H7S9G2"/>
<organism evidence="2 3">
    <name type="scientific">Circinella minor</name>
    <dbReference type="NCBI Taxonomy" id="1195481"/>
    <lineage>
        <taxon>Eukaryota</taxon>
        <taxon>Fungi</taxon>
        <taxon>Fungi incertae sedis</taxon>
        <taxon>Mucoromycota</taxon>
        <taxon>Mucoromycotina</taxon>
        <taxon>Mucoromycetes</taxon>
        <taxon>Mucorales</taxon>
        <taxon>Lichtheimiaceae</taxon>
        <taxon>Circinella</taxon>
    </lineage>
</organism>
<feature type="compositionally biased region" description="Polar residues" evidence="1">
    <location>
        <begin position="129"/>
        <end position="148"/>
    </location>
</feature>
<evidence type="ECO:0008006" key="4">
    <source>
        <dbReference type="Google" id="ProtNLM"/>
    </source>
</evidence>
<feature type="compositionally biased region" description="Low complexity" evidence="1">
    <location>
        <begin position="21"/>
        <end position="71"/>
    </location>
</feature>
<feature type="region of interest" description="Disordered" evidence="1">
    <location>
        <begin position="405"/>
        <end position="426"/>
    </location>
</feature>
<reference evidence="2 3" key="1">
    <citation type="submission" date="2020-12" db="EMBL/GenBank/DDBJ databases">
        <title>Metabolic potential, ecology and presence of endohyphal bacteria is reflected in genomic diversity of Mucoromycotina.</title>
        <authorList>
            <person name="Muszewska A."/>
            <person name="Okrasinska A."/>
            <person name="Steczkiewicz K."/>
            <person name="Drgas O."/>
            <person name="Orlowska M."/>
            <person name="Perlinska-Lenart U."/>
            <person name="Aleksandrzak-Piekarczyk T."/>
            <person name="Szatraj K."/>
            <person name="Zielenkiewicz U."/>
            <person name="Pilsyk S."/>
            <person name="Malc E."/>
            <person name="Mieczkowski P."/>
            <person name="Kruszewska J.S."/>
            <person name="Biernat P."/>
            <person name="Pawlowska J."/>
        </authorList>
    </citation>
    <scope>NUCLEOTIDE SEQUENCE [LARGE SCALE GENOMIC DNA]</scope>
    <source>
        <strain evidence="2 3">CBS 142.35</strain>
    </source>
</reference>
<feature type="compositionally biased region" description="Polar residues" evidence="1">
    <location>
        <begin position="309"/>
        <end position="322"/>
    </location>
</feature>
<feature type="compositionally biased region" description="Low complexity" evidence="1">
    <location>
        <begin position="259"/>
        <end position="270"/>
    </location>
</feature>
<dbReference type="GO" id="GO:0005634">
    <property type="term" value="C:nucleus"/>
    <property type="evidence" value="ECO:0007669"/>
    <property type="project" value="TreeGrafter"/>
</dbReference>
<evidence type="ECO:0000313" key="3">
    <source>
        <dbReference type="Proteomes" id="UP000646827"/>
    </source>
</evidence>